<feature type="repeat" description="WD" evidence="12">
    <location>
        <begin position="410"/>
        <end position="444"/>
    </location>
</feature>
<dbReference type="AlphaFoldDB" id="A0A2K5HA02"/>
<protein>
    <recommendedName>
        <fullName evidence="13">Histone-binding protein RBBP4-like N-terminal domain-containing protein</fullName>
    </recommendedName>
</protein>
<dbReference type="InterPro" id="IPR019775">
    <property type="entry name" value="WD40_repeat_CS"/>
</dbReference>
<organism evidence="14 15">
    <name type="scientific">Colobus angolensis palliatus</name>
    <name type="common">Peters' Angolan colobus</name>
    <dbReference type="NCBI Taxonomy" id="336983"/>
    <lineage>
        <taxon>Eukaryota</taxon>
        <taxon>Metazoa</taxon>
        <taxon>Chordata</taxon>
        <taxon>Craniata</taxon>
        <taxon>Vertebrata</taxon>
        <taxon>Euteleostomi</taxon>
        <taxon>Mammalia</taxon>
        <taxon>Eutheria</taxon>
        <taxon>Euarchontoglires</taxon>
        <taxon>Primates</taxon>
        <taxon>Haplorrhini</taxon>
        <taxon>Catarrhini</taxon>
        <taxon>Cercopithecidae</taxon>
        <taxon>Colobinae</taxon>
        <taxon>Colobus</taxon>
    </lineage>
</organism>
<evidence type="ECO:0000256" key="4">
    <source>
        <dbReference type="ARBA" id="ARBA00022574"/>
    </source>
</evidence>
<keyword evidence="9" id="KW-0804">Transcription</keyword>
<dbReference type="Pfam" id="PF00400">
    <property type="entry name" value="WD40"/>
    <property type="match status" value="5"/>
</dbReference>
<evidence type="ECO:0000259" key="13">
    <source>
        <dbReference type="Pfam" id="PF12265"/>
    </source>
</evidence>
<dbReference type="FunFam" id="2.130.10.10:FF:000021">
    <property type="entry name" value="histone-binding protein RBBP4 isoform X1"/>
    <property type="match status" value="1"/>
</dbReference>
<comment type="subcellular location">
    <subcellularLocation>
        <location evidence="1">Nucleus</location>
    </subcellularLocation>
</comment>
<evidence type="ECO:0000256" key="5">
    <source>
        <dbReference type="ARBA" id="ARBA00022705"/>
    </source>
</evidence>
<dbReference type="InterPro" id="IPR015943">
    <property type="entry name" value="WD40/YVTN_repeat-like_dom_sf"/>
</dbReference>
<dbReference type="InterPro" id="IPR036322">
    <property type="entry name" value="WD40_repeat_dom_sf"/>
</dbReference>
<dbReference type="PANTHER" id="PTHR22850">
    <property type="entry name" value="WD40 REPEAT FAMILY"/>
    <property type="match status" value="1"/>
</dbReference>
<evidence type="ECO:0000256" key="8">
    <source>
        <dbReference type="ARBA" id="ARBA00023015"/>
    </source>
</evidence>
<dbReference type="PROSITE" id="PS50082">
    <property type="entry name" value="WD_REPEATS_2"/>
    <property type="match status" value="5"/>
</dbReference>
<evidence type="ECO:0000313" key="14">
    <source>
        <dbReference type="Ensembl" id="ENSCANP00000001166.1"/>
    </source>
</evidence>
<evidence type="ECO:0000313" key="15">
    <source>
        <dbReference type="Proteomes" id="UP000233080"/>
    </source>
</evidence>
<evidence type="ECO:0000256" key="7">
    <source>
        <dbReference type="ARBA" id="ARBA00022853"/>
    </source>
</evidence>
<dbReference type="Gene3D" id="2.130.10.10">
    <property type="entry name" value="YVTN repeat-like/Quinoprotein amine dehydrogenase"/>
    <property type="match status" value="1"/>
</dbReference>
<sequence>MAAEAGVVGPGASPDGDWRDQACGLLVHVHLSSRVGRAAPVRTGRHLRTVFEDTVEERVINEEYKIWKKNTPFLYDLVMTHALQWPSLTVQWLPEVTKPEGKDYALHWLVLGTHTSDEQNHLVVARVHIPNDDAQFDASHCDSDKGEFGGFGSVTGKIECEIKINHEGEVNRARYMPQNPHIIATKTPSSDVLVFDYTKHPAKPDPSGECNPDLRLRGHQKEGYGLSWNSNLSGHLLSASDDHTVCLWDINAGPKEGKIVDAKAIFTGHSAVVEDVAWHLLHESLFGSVADDQKLMIWDTRSNTTSKPSHLVDAHTAEVNCLSFNPYSEFILATGSADKTVALWDLRNLKLKLHTFESHKDEIFQVHWSPHNETILASSGTDRRLNVWDLRGSNPQYVEETLENKMLFIHGGHTAKISDFSWNPNEPWVICSVSEDNIMQIWQMAENIYNDEESDVTTSELEGQGS</sequence>
<evidence type="ECO:0000256" key="11">
    <source>
        <dbReference type="ARBA" id="ARBA00023242"/>
    </source>
</evidence>
<keyword evidence="5" id="KW-0235">DNA replication</keyword>
<dbReference type="InterPro" id="IPR022052">
    <property type="entry name" value="Histone-bd_RBBP4-like_N"/>
</dbReference>
<name>A0A2K5HA02_COLAP</name>
<feature type="repeat" description="WD" evidence="12">
    <location>
        <begin position="266"/>
        <end position="308"/>
    </location>
</feature>
<keyword evidence="7" id="KW-0156">Chromatin regulator</keyword>
<dbReference type="InterPro" id="IPR050459">
    <property type="entry name" value="WD_repeat_RBAP46/RBAP48/MSI1"/>
</dbReference>
<dbReference type="InterPro" id="IPR001680">
    <property type="entry name" value="WD40_rpt"/>
</dbReference>
<dbReference type="InterPro" id="IPR020472">
    <property type="entry name" value="WD40_PAC1"/>
</dbReference>
<dbReference type="OMA" id="KIRAMPA"/>
<keyword evidence="15" id="KW-1185">Reference proteome</keyword>
<feature type="repeat" description="WD" evidence="12">
    <location>
        <begin position="356"/>
        <end position="398"/>
    </location>
</feature>
<accession>A0A2K5HA02</accession>
<keyword evidence="8" id="KW-0805">Transcription regulation</keyword>
<keyword evidence="4 12" id="KW-0853">WD repeat</keyword>
<evidence type="ECO:0000256" key="9">
    <source>
        <dbReference type="ARBA" id="ARBA00023163"/>
    </source>
</evidence>
<feature type="repeat" description="WD" evidence="12">
    <location>
        <begin position="216"/>
        <end position="258"/>
    </location>
</feature>
<dbReference type="PRINTS" id="PR00320">
    <property type="entry name" value="GPROTEINBRPT"/>
</dbReference>
<evidence type="ECO:0000256" key="10">
    <source>
        <dbReference type="ARBA" id="ARBA00023186"/>
    </source>
</evidence>
<evidence type="ECO:0000256" key="6">
    <source>
        <dbReference type="ARBA" id="ARBA00022737"/>
    </source>
</evidence>
<dbReference type="Pfam" id="PF12265">
    <property type="entry name" value="CAF1C_H4-bd"/>
    <property type="match status" value="1"/>
</dbReference>
<evidence type="ECO:0000256" key="12">
    <source>
        <dbReference type="PROSITE-ProRule" id="PRU00221"/>
    </source>
</evidence>
<dbReference type="GO" id="GO:0006260">
    <property type="term" value="P:DNA replication"/>
    <property type="evidence" value="ECO:0007669"/>
    <property type="project" value="UniProtKB-KW"/>
</dbReference>
<evidence type="ECO:0000256" key="1">
    <source>
        <dbReference type="ARBA" id="ARBA00004123"/>
    </source>
</evidence>
<dbReference type="Proteomes" id="UP000233080">
    <property type="component" value="Unassembled WGS sequence"/>
</dbReference>
<dbReference type="GO" id="GO:0031010">
    <property type="term" value="C:ISWI-type complex"/>
    <property type="evidence" value="ECO:0007669"/>
    <property type="project" value="UniProtKB-ARBA"/>
</dbReference>
<keyword evidence="3" id="KW-0678">Repressor</keyword>
<dbReference type="SUPFAM" id="SSF50978">
    <property type="entry name" value="WD40 repeat-like"/>
    <property type="match status" value="1"/>
</dbReference>
<reference evidence="14" key="1">
    <citation type="submission" date="2025-08" db="UniProtKB">
        <authorList>
            <consortium name="Ensembl"/>
        </authorList>
    </citation>
    <scope>IDENTIFICATION</scope>
</reference>
<dbReference type="Ensembl" id="ENSCANT00000004758.1">
    <property type="protein sequence ID" value="ENSCANP00000001166.1"/>
    <property type="gene ID" value="ENSCANG00000003256.1"/>
</dbReference>
<keyword evidence="6" id="KW-0677">Repeat</keyword>
<dbReference type="PROSITE" id="PS50294">
    <property type="entry name" value="WD_REPEATS_REGION"/>
    <property type="match status" value="3"/>
</dbReference>
<dbReference type="PROSITE" id="PS00678">
    <property type="entry name" value="WD_REPEATS_1"/>
    <property type="match status" value="3"/>
</dbReference>
<dbReference type="SMART" id="SM00320">
    <property type="entry name" value="WD40"/>
    <property type="match status" value="6"/>
</dbReference>
<feature type="domain" description="Histone-binding protein RBBP4-like N-terminal" evidence="13">
    <location>
        <begin position="62"/>
        <end position="131"/>
    </location>
</feature>
<comment type="similarity">
    <text evidence="2">Belongs to the WD repeat RBAP46/RBAP48/MSI1 family.</text>
</comment>
<proteinExistence type="inferred from homology"/>
<keyword evidence="11" id="KW-0539">Nucleus</keyword>
<keyword evidence="10" id="KW-0143">Chaperone</keyword>
<feature type="repeat" description="WD" evidence="12">
    <location>
        <begin position="312"/>
        <end position="348"/>
    </location>
</feature>
<dbReference type="STRING" id="336983.ENSCANP00000001166"/>
<dbReference type="GO" id="GO:0016581">
    <property type="term" value="C:NuRD complex"/>
    <property type="evidence" value="ECO:0007669"/>
    <property type="project" value="UniProtKB-ARBA"/>
</dbReference>
<dbReference type="GO" id="GO:0006325">
    <property type="term" value="P:chromatin organization"/>
    <property type="evidence" value="ECO:0007669"/>
    <property type="project" value="UniProtKB-KW"/>
</dbReference>
<reference evidence="14" key="2">
    <citation type="submission" date="2025-09" db="UniProtKB">
        <authorList>
            <consortium name="Ensembl"/>
        </authorList>
    </citation>
    <scope>IDENTIFICATION</scope>
</reference>
<evidence type="ECO:0000256" key="2">
    <source>
        <dbReference type="ARBA" id="ARBA00009341"/>
    </source>
</evidence>
<evidence type="ECO:0000256" key="3">
    <source>
        <dbReference type="ARBA" id="ARBA00022491"/>
    </source>
</evidence>